<proteinExistence type="predicted"/>
<accession>A0A9P5H5P5</accession>
<gene>
    <name evidence="2" type="ORF">G7Z17_g10571</name>
</gene>
<dbReference type="OrthoDB" id="5088097at2759"/>
<sequence length="375" mass="41436">MCHGYGARQIRTRAALDLRCVGRRRERAETTAAGTELVRLWAVASRETPGSHFLGVAKNTPAVSRVSLANEPVHRSLQRTLPTAVTTCNSRLAPGNVAGWKRFRGVNSARRTSAPCAQAERIPAVILDSALSTNSAPPRSALGIVLSGTMTNLGSAVASIASAQLLGKTATKSCARLRRAVPDIVAASRSAQGAGISSEARITNGARIVDDYRRLCERHCCNAPHCETETAPGDLFCKDHQCQDANCLLLAKVFGGYCAPHACVAQGCGGLRVDLRRNLCVQHVYRAGSDDAFERARERALLDAQQESEEQHELEQQRRENERIERDARQQHQQRAVPRHRARYNRREQEAEQRAHRYQSLPAQQERAHDWWAYP</sequence>
<feature type="compositionally biased region" description="Basic and acidic residues" evidence="1">
    <location>
        <begin position="345"/>
        <end position="355"/>
    </location>
</feature>
<evidence type="ECO:0000256" key="1">
    <source>
        <dbReference type="SAM" id="MobiDB-lite"/>
    </source>
</evidence>
<feature type="compositionally biased region" description="Basic and acidic residues" evidence="1">
    <location>
        <begin position="309"/>
        <end position="330"/>
    </location>
</feature>
<feature type="region of interest" description="Disordered" evidence="1">
    <location>
        <begin position="304"/>
        <end position="375"/>
    </location>
</feature>
<organism evidence="2 3">
    <name type="scientific">Cylindrodendrum hubeiense</name>
    <dbReference type="NCBI Taxonomy" id="595255"/>
    <lineage>
        <taxon>Eukaryota</taxon>
        <taxon>Fungi</taxon>
        <taxon>Dikarya</taxon>
        <taxon>Ascomycota</taxon>
        <taxon>Pezizomycotina</taxon>
        <taxon>Sordariomycetes</taxon>
        <taxon>Hypocreomycetidae</taxon>
        <taxon>Hypocreales</taxon>
        <taxon>Nectriaceae</taxon>
        <taxon>Cylindrodendrum</taxon>
    </lineage>
</organism>
<evidence type="ECO:0000313" key="2">
    <source>
        <dbReference type="EMBL" id="KAF7543648.1"/>
    </source>
</evidence>
<keyword evidence="3" id="KW-1185">Reference proteome</keyword>
<dbReference type="AlphaFoldDB" id="A0A9P5H5P5"/>
<dbReference type="Proteomes" id="UP000722485">
    <property type="component" value="Unassembled WGS sequence"/>
</dbReference>
<feature type="compositionally biased region" description="Basic and acidic residues" evidence="1">
    <location>
        <begin position="366"/>
        <end position="375"/>
    </location>
</feature>
<protein>
    <submittedName>
        <fullName evidence="2">Uncharacterized protein</fullName>
    </submittedName>
</protein>
<dbReference type="EMBL" id="JAANBB010000352">
    <property type="protein sequence ID" value="KAF7543648.1"/>
    <property type="molecule type" value="Genomic_DNA"/>
</dbReference>
<reference evidence="2" key="1">
    <citation type="submission" date="2020-03" db="EMBL/GenBank/DDBJ databases">
        <title>Draft Genome Sequence of Cylindrodendrum hubeiense.</title>
        <authorList>
            <person name="Buettner E."/>
            <person name="Kellner H."/>
        </authorList>
    </citation>
    <scope>NUCLEOTIDE SEQUENCE</scope>
    <source>
        <strain evidence="2">IHI 201604</strain>
    </source>
</reference>
<comment type="caution">
    <text evidence="2">The sequence shown here is derived from an EMBL/GenBank/DDBJ whole genome shotgun (WGS) entry which is preliminary data.</text>
</comment>
<evidence type="ECO:0000313" key="3">
    <source>
        <dbReference type="Proteomes" id="UP000722485"/>
    </source>
</evidence>
<name>A0A9P5H5P5_9HYPO</name>